<comment type="catalytic activity">
    <reaction evidence="15">
        <text>a 1-acyl-sn-glycero-3-phosphocholine + H2O = sn-glycerol 3-phosphocholine + a fatty acid + H(+)</text>
        <dbReference type="Rhea" id="RHEA:15177"/>
        <dbReference type="ChEBI" id="CHEBI:15377"/>
        <dbReference type="ChEBI" id="CHEBI:15378"/>
        <dbReference type="ChEBI" id="CHEBI:16870"/>
        <dbReference type="ChEBI" id="CHEBI:28868"/>
        <dbReference type="ChEBI" id="CHEBI:58168"/>
        <dbReference type="EC" id="3.1.1.5"/>
    </reaction>
    <physiologicalReaction direction="left-to-right" evidence="15">
        <dbReference type="Rhea" id="RHEA:15178"/>
    </physiologicalReaction>
</comment>
<comment type="subcellular location">
    <subcellularLocation>
        <location evidence="1">Endoplasmic reticulum membrane</location>
        <topology evidence="1">Single-pass type III membrane protein</topology>
    </subcellularLocation>
</comment>
<comment type="catalytic activity">
    <reaction evidence="16">
        <text>1-hexadecanoyl-sn-glycero-3-phosphocholine + H2O = sn-glycerol 3-phosphocholine + hexadecanoate + H(+)</text>
        <dbReference type="Rhea" id="RHEA:40435"/>
        <dbReference type="ChEBI" id="CHEBI:7896"/>
        <dbReference type="ChEBI" id="CHEBI:15377"/>
        <dbReference type="ChEBI" id="CHEBI:15378"/>
        <dbReference type="ChEBI" id="CHEBI:16870"/>
        <dbReference type="ChEBI" id="CHEBI:72998"/>
    </reaction>
    <physiologicalReaction direction="left-to-right" evidence="16">
        <dbReference type="Rhea" id="RHEA:40436"/>
    </physiologicalReaction>
</comment>
<evidence type="ECO:0000256" key="11">
    <source>
        <dbReference type="ARBA" id="ARBA00023098"/>
    </source>
</evidence>
<dbReference type="InterPro" id="IPR056556">
    <property type="entry name" value="NTE1_P-loop_dom"/>
</dbReference>
<dbReference type="Pfam" id="PF01734">
    <property type="entry name" value="Patatin"/>
    <property type="match status" value="1"/>
</dbReference>
<dbReference type="FunFam" id="2.60.120.10:FF:000022">
    <property type="entry name" value="Patatin like phospholipase domain containing 7"/>
    <property type="match status" value="1"/>
</dbReference>
<feature type="domain" description="PNPLA" evidence="20">
    <location>
        <begin position="845"/>
        <end position="1011"/>
    </location>
</feature>
<evidence type="ECO:0000256" key="10">
    <source>
        <dbReference type="ARBA" id="ARBA00022989"/>
    </source>
</evidence>
<dbReference type="FunFam" id="3.40.1090.10:FF:000001">
    <property type="entry name" value="neuropathy target esterase isoform X2"/>
    <property type="match status" value="1"/>
</dbReference>
<dbReference type="Ensembl" id="ENSACOT00000020375.1">
    <property type="protein sequence ID" value="ENSACOP00000019676.1"/>
    <property type="gene ID" value="ENSACOG00000011317.1"/>
</dbReference>
<dbReference type="Pfam" id="PF00027">
    <property type="entry name" value="cNMP_binding"/>
    <property type="match status" value="3"/>
</dbReference>
<dbReference type="SUPFAM" id="SSF52151">
    <property type="entry name" value="FabD/lysophospholipase-like"/>
    <property type="match status" value="1"/>
</dbReference>
<keyword evidence="11 17" id="KW-0443">Lipid metabolism</keyword>
<feature type="compositionally biased region" description="Basic and acidic residues" evidence="18">
    <location>
        <begin position="1195"/>
        <end position="1215"/>
    </location>
</feature>
<evidence type="ECO:0000256" key="2">
    <source>
        <dbReference type="ARBA" id="ARBA00006636"/>
    </source>
</evidence>
<accession>A0A8B9J0U9</accession>
<comment type="catalytic activity">
    <reaction evidence="14">
        <text>1-hexadecanoyl-sn-glycero-3-phosphate + H2O = sn-glycerol 3-phosphate + hexadecanoate + H(+)</text>
        <dbReference type="Rhea" id="RHEA:49092"/>
        <dbReference type="ChEBI" id="CHEBI:7896"/>
        <dbReference type="ChEBI" id="CHEBI:15377"/>
        <dbReference type="ChEBI" id="CHEBI:15378"/>
        <dbReference type="ChEBI" id="CHEBI:57518"/>
        <dbReference type="ChEBI" id="CHEBI:57597"/>
    </reaction>
    <physiologicalReaction direction="left-to-right" evidence="14">
        <dbReference type="Rhea" id="RHEA:49093"/>
    </physiologicalReaction>
</comment>
<evidence type="ECO:0000256" key="14">
    <source>
        <dbReference type="ARBA" id="ARBA00048133"/>
    </source>
</evidence>
<evidence type="ECO:0000256" key="17">
    <source>
        <dbReference type="PROSITE-ProRule" id="PRU01161"/>
    </source>
</evidence>
<dbReference type="FunFam" id="2.60.120.10:FF:000010">
    <property type="entry name" value="neuropathy target esterase isoform X1"/>
    <property type="match status" value="1"/>
</dbReference>
<dbReference type="SMART" id="SM00100">
    <property type="entry name" value="cNMP"/>
    <property type="match status" value="3"/>
</dbReference>
<keyword evidence="10" id="KW-1133">Transmembrane helix</keyword>
<comment type="similarity">
    <text evidence="2">Belongs to the NTE family.</text>
</comment>
<feature type="active site" description="Proton acceptor" evidence="17">
    <location>
        <position position="998"/>
    </location>
</feature>
<dbReference type="PROSITE" id="PS51635">
    <property type="entry name" value="PNPLA"/>
    <property type="match status" value="1"/>
</dbReference>
<dbReference type="EC" id="3.1.1.5" evidence="3"/>
<dbReference type="InterPro" id="IPR000595">
    <property type="entry name" value="cNMP-bd_dom"/>
</dbReference>
<dbReference type="InterPro" id="IPR018490">
    <property type="entry name" value="cNMP-bd_dom_sf"/>
</dbReference>
<evidence type="ECO:0000256" key="8">
    <source>
        <dbReference type="ARBA" id="ARBA00022824"/>
    </source>
</evidence>
<dbReference type="PANTHER" id="PTHR14226:SF23">
    <property type="entry name" value="PATATIN-LIKE PHOSPHOLIPASE DOMAIN-CONTAINING PROTEIN 7"/>
    <property type="match status" value="1"/>
</dbReference>
<dbReference type="Proteomes" id="UP000694522">
    <property type="component" value="Unplaced"/>
</dbReference>
<dbReference type="CDD" id="cd07225">
    <property type="entry name" value="Pat_PNPLA6_PNPLA7"/>
    <property type="match status" value="1"/>
</dbReference>
<dbReference type="Gene3D" id="3.40.1090.10">
    <property type="entry name" value="Cytosolic phospholipase A2 catalytic domain"/>
    <property type="match status" value="2"/>
</dbReference>
<evidence type="ECO:0000256" key="6">
    <source>
        <dbReference type="ARBA" id="ARBA00022737"/>
    </source>
</evidence>
<dbReference type="GO" id="GO:0005789">
    <property type="term" value="C:endoplasmic reticulum membrane"/>
    <property type="evidence" value="ECO:0007669"/>
    <property type="project" value="UniProtKB-SubCell"/>
</dbReference>
<dbReference type="InterPro" id="IPR050301">
    <property type="entry name" value="NTE"/>
</dbReference>
<feature type="domain" description="Cyclic nucleotide-binding" evidence="19">
    <location>
        <begin position="511"/>
        <end position="616"/>
    </location>
</feature>
<feature type="short sequence motif" description="GXGXXG" evidence="17">
    <location>
        <begin position="849"/>
        <end position="854"/>
    </location>
</feature>
<evidence type="ECO:0000313" key="21">
    <source>
        <dbReference type="Ensembl" id="ENSACOP00000019676.1"/>
    </source>
</evidence>
<keyword evidence="4" id="KW-0597">Phosphoprotein</keyword>
<feature type="short sequence motif" description="DGA/G" evidence="17">
    <location>
        <begin position="998"/>
        <end position="1000"/>
    </location>
</feature>
<feature type="short sequence motif" description="GXSXG" evidence="17">
    <location>
        <begin position="876"/>
        <end position="880"/>
    </location>
</feature>
<dbReference type="Pfam" id="PF24179">
    <property type="entry name" value="NTE_Ploop"/>
    <property type="match status" value="1"/>
</dbReference>
<feature type="compositionally biased region" description="Polar residues" evidence="18">
    <location>
        <begin position="1217"/>
        <end position="1230"/>
    </location>
</feature>
<reference evidence="21" key="2">
    <citation type="submission" date="2025-09" db="UniProtKB">
        <authorList>
            <consortium name="Ensembl"/>
        </authorList>
    </citation>
    <scope>IDENTIFICATION</scope>
</reference>
<dbReference type="SUPFAM" id="SSF51206">
    <property type="entry name" value="cAMP-binding domain-like"/>
    <property type="match status" value="3"/>
</dbReference>
<dbReference type="GO" id="GO:0016042">
    <property type="term" value="P:lipid catabolic process"/>
    <property type="evidence" value="ECO:0007669"/>
    <property type="project" value="UniProtKB-UniRule"/>
</dbReference>
<sequence length="1230" mass="137940">AIGAAVALLLIAVVVFVVYRRVRQSKQPQPQVPQYRFRKRDKVMFYGRKIMRKVTTLPNSLVGNTVPRQRMRKRAKVLSLAKRILRIKKECPTLQRKEPPPSLLEADLTEFDVKNSHLPSEVLYMLKNVRVLGHFEKPLFLELCKHMFFVQLHEGEYIFRPGQLDNSIYVVQDGKLEVCIQESVRTNWSVLLEINHLGHPAPYKTVSARAAIPSTILRLPASAFQDIFQKYPETLVRVVQIIMVRLQRVTFLALHNYLGLTTELFNCQSQAIPLISVTSVTAAGGSSKAVKRQVSNVSEEDRGEKLEKAGEALEIGNVSGSAPVLIFKSILVYLFLQSILKKSVTVAEAPSAVFHYSAAQDVCNTKHIDAIVEAAKKDLSTLMKLDDPSLLNGKVTLHQVTAGTVLSRQGDQDVNVCFVVSGMLHVYQRKIDSEEDTCLFITHPGELVGQLAVLTGEPLIFTIKANRDCSFLSISKSHFYEIMRSQPSVVLGVAHTVVKRMSPFVRQMDFALDWMEVEAGRAVYRQGDKSDCTYIVLNGRLRSVIRVDDGKKHLTGEYGRGDLIGVVEALTNQPRATTVHAVRDSELAKLPEGALVSIKRKFPQVVTRLIHLLGEKILGSLQQGGHPLGYHSSGSKWDAGNPASNLSTVAIMPVSEEVPLTAFTLELKHALSAVGPALLLTSDNIKQRLGAAALDSIHEYRLTSWLGQQEDIHRIVLYQADSTLTPWTQRCIRQADCILIVGLGDQEPTVGELERMLENTAVRAQKQLILLHKEDGPLPSRTVEWLNMRSWCSGHLHLHCPRRVFSRRSLTKLIEMYERICQKPPDRHSDFSRLARVLTGNAIALVLGGGGARGCSQVGVIRALIEAGIPVDMIGGTSIGAFMSALYAEERSYNQMRIKARQWAMVMNSVFKAILDLTYPITSMFSGAAFNNSINNIFKDKQIEDLWIPYFAITTDITASTMRVHTDGSLWRYVRASMSLSGYMPPLCDPKDGHLLMDGGYINNLPADVARSMGAKVVIAIDVGSRDETDLTNYGDCLSGWWLLWKRWNPLAEKVKVLNMAEIQTRLAYVCCVRQLEMVKNSDYCEYIRPPIDRYGTLDFGKFDEICEVGYQHGKTVFNVWCRSGVLDKMLRDRQETRKSKTDNVTCPTTSFTDLAEIVSRIEPVKAPVADDESDYQTEYEEEVLDVQKDDYVDFARHQAEEDSDSVRHPHREQLLPKSSAQSPLWQVKE</sequence>
<dbReference type="CDD" id="cd00038">
    <property type="entry name" value="CAP_ED"/>
    <property type="match status" value="3"/>
</dbReference>
<dbReference type="AlphaFoldDB" id="A0A8B9J0U9"/>
<evidence type="ECO:0000256" key="1">
    <source>
        <dbReference type="ARBA" id="ARBA00004643"/>
    </source>
</evidence>
<dbReference type="FunFam" id="2.60.120.10:FF:000012">
    <property type="entry name" value="neuropathy target esterase isoform X2"/>
    <property type="match status" value="1"/>
</dbReference>
<organism evidence="21 22">
    <name type="scientific">Amazona collaria</name>
    <name type="common">yellow-billed parrot</name>
    <dbReference type="NCBI Taxonomy" id="241587"/>
    <lineage>
        <taxon>Eukaryota</taxon>
        <taxon>Metazoa</taxon>
        <taxon>Chordata</taxon>
        <taxon>Craniata</taxon>
        <taxon>Vertebrata</taxon>
        <taxon>Euteleostomi</taxon>
        <taxon>Archelosauria</taxon>
        <taxon>Archosauria</taxon>
        <taxon>Dinosauria</taxon>
        <taxon>Saurischia</taxon>
        <taxon>Theropoda</taxon>
        <taxon>Coelurosauria</taxon>
        <taxon>Aves</taxon>
        <taxon>Neognathae</taxon>
        <taxon>Neoaves</taxon>
        <taxon>Telluraves</taxon>
        <taxon>Australaves</taxon>
        <taxon>Psittaciformes</taxon>
        <taxon>Psittacidae</taxon>
        <taxon>Amazona</taxon>
    </lineage>
</organism>
<evidence type="ECO:0000259" key="19">
    <source>
        <dbReference type="PROSITE" id="PS50042"/>
    </source>
</evidence>
<keyword evidence="22" id="KW-1185">Reference proteome</keyword>
<keyword evidence="8" id="KW-0256">Endoplasmic reticulum</keyword>
<evidence type="ECO:0000256" key="7">
    <source>
        <dbReference type="ARBA" id="ARBA00022801"/>
    </source>
</evidence>
<evidence type="ECO:0000256" key="18">
    <source>
        <dbReference type="SAM" id="MobiDB-lite"/>
    </source>
</evidence>
<feature type="active site" description="Nucleophile" evidence="17">
    <location>
        <position position="878"/>
    </location>
</feature>
<evidence type="ECO:0000256" key="3">
    <source>
        <dbReference type="ARBA" id="ARBA00013274"/>
    </source>
</evidence>
<feature type="region of interest" description="Disordered" evidence="18">
    <location>
        <begin position="1195"/>
        <end position="1230"/>
    </location>
</feature>
<dbReference type="PROSITE" id="PS50042">
    <property type="entry name" value="CNMP_BINDING_3"/>
    <property type="match status" value="3"/>
</dbReference>
<evidence type="ECO:0000256" key="15">
    <source>
        <dbReference type="ARBA" id="ARBA00048454"/>
    </source>
</evidence>
<dbReference type="GO" id="GO:0004622">
    <property type="term" value="F:phosphatidylcholine lysophospholipase activity"/>
    <property type="evidence" value="ECO:0007669"/>
    <property type="project" value="UniProtKB-EC"/>
</dbReference>
<comment type="catalytic activity">
    <reaction evidence="13">
        <text>1-(9Z-octadecenoyl)-sn-glycero-3-phosphocholine + H2O = sn-glycerol 3-phosphocholine + (9Z)-octadecenoate + H(+)</text>
        <dbReference type="Rhea" id="RHEA:40807"/>
        <dbReference type="ChEBI" id="CHEBI:15377"/>
        <dbReference type="ChEBI" id="CHEBI:15378"/>
        <dbReference type="ChEBI" id="CHEBI:16870"/>
        <dbReference type="ChEBI" id="CHEBI:28610"/>
        <dbReference type="ChEBI" id="CHEBI:30823"/>
    </reaction>
    <physiologicalReaction direction="left-to-right" evidence="13">
        <dbReference type="Rhea" id="RHEA:40808"/>
    </physiologicalReaction>
</comment>
<dbReference type="InterPro" id="IPR014710">
    <property type="entry name" value="RmlC-like_jellyroll"/>
</dbReference>
<feature type="domain" description="Cyclic nucleotide-binding" evidence="19">
    <location>
        <begin position="402"/>
        <end position="483"/>
    </location>
</feature>
<evidence type="ECO:0000313" key="22">
    <source>
        <dbReference type="Proteomes" id="UP000694522"/>
    </source>
</evidence>
<proteinExistence type="inferred from homology"/>
<evidence type="ECO:0000256" key="16">
    <source>
        <dbReference type="ARBA" id="ARBA00048656"/>
    </source>
</evidence>
<reference evidence="21" key="1">
    <citation type="submission" date="2025-08" db="UniProtKB">
        <authorList>
            <consortium name="Ensembl"/>
        </authorList>
    </citation>
    <scope>IDENTIFICATION</scope>
</reference>
<evidence type="ECO:0000259" key="20">
    <source>
        <dbReference type="PROSITE" id="PS51635"/>
    </source>
</evidence>
<evidence type="ECO:0000256" key="9">
    <source>
        <dbReference type="ARBA" id="ARBA00022963"/>
    </source>
</evidence>
<evidence type="ECO:0000256" key="12">
    <source>
        <dbReference type="ARBA" id="ARBA00023136"/>
    </source>
</evidence>
<dbReference type="InterPro" id="IPR016035">
    <property type="entry name" value="Acyl_Trfase/lysoPLipase"/>
</dbReference>
<dbReference type="PANTHER" id="PTHR14226">
    <property type="entry name" value="NEUROPATHY TARGET ESTERASE/SWISS CHEESE D.MELANOGASTER"/>
    <property type="match status" value="1"/>
</dbReference>
<protein>
    <recommendedName>
        <fullName evidence="3">lysophospholipase</fullName>
        <ecNumber evidence="3">3.1.1.5</ecNumber>
    </recommendedName>
</protein>
<evidence type="ECO:0000256" key="4">
    <source>
        <dbReference type="ARBA" id="ARBA00022553"/>
    </source>
</evidence>
<name>A0A8B9J0U9_9PSIT</name>
<evidence type="ECO:0000256" key="5">
    <source>
        <dbReference type="ARBA" id="ARBA00022692"/>
    </source>
</evidence>
<keyword evidence="7 17" id="KW-0378">Hydrolase</keyword>
<dbReference type="Gene3D" id="2.60.120.10">
    <property type="entry name" value="Jelly Rolls"/>
    <property type="match status" value="3"/>
</dbReference>
<keyword evidence="9 17" id="KW-0442">Lipid degradation</keyword>
<keyword evidence="12" id="KW-0472">Membrane</keyword>
<evidence type="ECO:0000256" key="13">
    <source>
        <dbReference type="ARBA" id="ARBA00047314"/>
    </source>
</evidence>
<keyword evidence="5" id="KW-0812">Transmembrane</keyword>
<keyword evidence="6" id="KW-0677">Repeat</keyword>
<dbReference type="InterPro" id="IPR002641">
    <property type="entry name" value="PNPLA_dom"/>
</dbReference>
<feature type="domain" description="Cyclic nucleotide-binding" evidence="19">
    <location>
        <begin position="131"/>
        <end position="245"/>
    </location>
</feature>